<evidence type="ECO:0000256" key="1">
    <source>
        <dbReference type="ARBA" id="ARBA00004196"/>
    </source>
</evidence>
<feature type="chain" id="PRO_5039161416" evidence="5">
    <location>
        <begin position="30"/>
        <end position="551"/>
    </location>
</feature>
<evidence type="ECO:0000256" key="2">
    <source>
        <dbReference type="ARBA" id="ARBA00008520"/>
    </source>
</evidence>
<sequence length="551" mass="60357">MSALQFPSVHRRRFLAGSATALGSAALLAACGPSGSGGGGGGGNGGTSAEAMPTYQKIDVEVEPDLVGDEVVQDVYFSYPNPPFTSVEHETGSGGDLRAMIITYNPPPTPLDKNSYWELMNSELGVNYIPEIVSSTDYEQKFSTVIAGGGDLPDIIQCPLWMSLPRMNALIDNQFEDLTEHLGGDAVLKYPNLANIPAYAWSQAISKGKLWGIPVTRTLFPSVMYIRTDISSDAGFDEAPKGQEEFLEWGKAMTDKSKQRYAFSAADGGWMTNTTNGMYEVPNAWQLDGETLTESFEHDSYFEGLDFVKKVWELGYMHPDTPGMSVAQQKTLFWQGRVAACEDGIAWYPDNINYPDTIMGGRAPWTKDGSKVHAMQGSGIFSVNALKRGLDPAKVEEILNIMDYLAAPFGSEEYTKIAFGIEGEQYTMVDGSPQPDTERSQDRAINLGYVSAAPQAQYASAPVLRDTFTGVHALQTDIATGLVPNPIQGLRSDTQEKNGQYTTAIEDDRNDYILGRKTLDELKATIKEYQDKVQAKIKEELLEALRERGDI</sequence>
<organism evidence="6 7">
    <name type="scientific">Candidatus Avipropionibacterium avicola</name>
    <dbReference type="NCBI Taxonomy" id="2840701"/>
    <lineage>
        <taxon>Bacteria</taxon>
        <taxon>Bacillati</taxon>
        <taxon>Actinomycetota</taxon>
        <taxon>Actinomycetes</taxon>
        <taxon>Propionibacteriales</taxon>
        <taxon>Propionibacteriaceae</taxon>
        <taxon>Propionibacteriaceae incertae sedis</taxon>
        <taxon>Candidatus Avipropionibacterium</taxon>
    </lineage>
</organism>
<comment type="subcellular location">
    <subcellularLocation>
        <location evidence="1">Cell envelope</location>
    </subcellularLocation>
</comment>
<evidence type="ECO:0000256" key="5">
    <source>
        <dbReference type="SAM" id="SignalP"/>
    </source>
</evidence>
<comment type="similarity">
    <text evidence="2">Belongs to the bacterial solute-binding protein 1 family.</text>
</comment>
<dbReference type="PANTHER" id="PTHR43649">
    <property type="entry name" value="ARABINOSE-BINDING PROTEIN-RELATED"/>
    <property type="match status" value="1"/>
</dbReference>
<protein>
    <submittedName>
        <fullName evidence="6">Extracellular solute-binding protein</fullName>
    </submittedName>
</protein>
<name>A0A9D1GZH3_9ACTN</name>
<evidence type="ECO:0000256" key="3">
    <source>
        <dbReference type="ARBA" id="ARBA00022448"/>
    </source>
</evidence>
<proteinExistence type="inferred from homology"/>
<dbReference type="PROSITE" id="PS51318">
    <property type="entry name" value="TAT"/>
    <property type="match status" value="1"/>
</dbReference>
<keyword evidence="3" id="KW-0813">Transport</keyword>
<dbReference type="AlphaFoldDB" id="A0A9D1GZH3"/>
<evidence type="ECO:0000313" key="7">
    <source>
        <dbReference type="Proteomes" id="UP000886842"/>
    </source>
</evidence>
<dbReference type="Proteomes" id="UP000886842">
    <property type="component" value="Unassembled WGS sequence"/>
</dbReference>
<dbReference type="PANTHER" id="PTHR43649:SF31">
    <property type="entry name" value="SN-GLYCEROL-3-PHOSPHATE-BINDING PERIPLASMIC PROTEIN UGPB"/>
    <property type="match status" value="1"/>
</dbReference>
<dbReference type="InterPro" id="IPR006311">
    <property type="entry name" value="TAT_signal"/>
</dbReference>
<dbReference type="SUPFAM" id="SSF53850">
    <property type="entry name" value="Periplasmic binding protein-like II"/>
    <property type="match status" value="1"/>
</dbReference>
<dbReference type="GO" id="GO:0030313">
    <property type="term" value="C:cell envelope"/>
    <property type="evidence" value="ECO:0007669"/>
    <property type="project" value="UniProtKB-SubCell"/>
</dbReference>
<dbReference type="InterPro" id="IPR050490">
    <property type="entry name" value="Bact_solute-bd_prot1"/>
</dbReference>
<keyword evidence="4 5" id="KW-0732">Signal</keyword>
<dbReference type="Gene3D" id="3.40.190.10">
    <property type="entry name" value="Periplasmic binding protein-like II"/>
    <property type="match status" value="1"/>
</dbReference>
<reference evidence="6" key="1">
    <citation type="submission" date="2020-10" db="EMBL/GenBank/DDBJ databases">
        <authorList>
            <person name="Gilroy R."/>
        </authorList>
    </citation>
    <scope>NUCLEOTIDE SEQUENCE</scope>
    <source>
        <strain evidence="6">ChiGjej1B1-24693</strain>
    </source>
</reference>
<dbReference type="InterPro" id="IPR006059">
    <property type="entry name" value="SBP"/>
</dbReference>
<reference evidence="6" key="2">
    <citation type="journal article" date="2021" name="PeerJ">
        <title>Extensive microbial diversity within the chicken gut microbiome revealed by metagenomics and culture.</title>
        <authorList>
            <person name="Gilroy R."/>
            <person name="Ravi A."/>
            <person name="Getino M."/>
            <person name="Pursley I."/>
            <person name="Horton D.L."/>
            <person name="Alikhan N.F."/>
            <person name="Baker D."/>
            <person name="Gharbi K."/>
            <person name="Hall N."/>
            <person name="Watson M."/>
            <person name="Adriaenssens E.M."/>
            <person name="Foster-Nyarko E."/>
            <person name="Jarju S."/>
            <person name="Secka A."/>
            <person name="Antonio M."/>
            <person name="Oren A."/>
            <person name="Chaudhuri R.R."/>
            <person name="La Ragione R."/>
            <person name="Hildebrand F."/>
            <person name="Pallen M.J."/>
        </authorList>
    </citation>
    <scope>NUCLEOTIDE SEQUENCE</scope>
    <source>
        <strain evidence="6">ChiGjej1B1-24693</strain>
    </source>
</reference>
<comment type="caution">
    <text evidence="6">The sequence shown here is derived from an EMBL/GenBank/DDBJ whole genome shotgun (WGS) entry which is preliminary data.</text>
</comment>
<evidence type="ECO:0000313" key="6">
    <source>
        <dbReference type="EMBL" id="HIT76658.1"/>
    </source>
</evidence>
<evidence type="ECO:0000256" key="4">
    <source>
        <dbReference type="ARBA" id="ARBA00022729"/>
    </source>
</evidence>
<gene>
    <name evidence="6" type="ORF">IAA98_13835</name>
</gene>
<dbReference type="EMBL" id="DVLP01000402">
    <property type="protein sequence ID" value="HIT76658.1"/>
    <property type="molecule type" value="Genomic_DNA"/>
</dbReference>
<dbReference type="Pfam" id="PF01547">
    <property type="entry name" value="SBP_bac_1"/>
    <property type="match status" value="1"/>
</dbReference>
<accession>A0A9D1GZH3</accession>
<feature type="signal peptide" evidence="5">
    <location>
        <begin position="1"/>
        <end position="29"/>
    </location>
</feature>